<dbReference type="SUPFAM" id="SSF53167">
    <property type="entry name" value="Purine and uridine phosphorylases"/>
    <property type="match status" value="1"/>
</dbReference>
<feature type="site" description="Important for substrate specificity" evidence="4">
    <location>
        <position position="227"/>
    </location>
</feature>
<dbReference type="GO" id="GO:0005829">
    <property type="term" value="C:cytosol"/>
    <property type="evidence" value="ECO:0007669"/>
    <property type="project" value="TreeGrafter"/>
</dbReference>
<evidence type="ECO:0000256" key="1">
    <source>
        <dbReference type="ARBA" id="ARBA00022676"/>
    </source>
</evidence>
<comment type="pathway">
    <text evidence="4">Amino-acid biosynthesis; L-methionine biosynthesis via salvage pathway; S-methyl-5-thio-alpha-D-ribose 1-phosphate from S-methyl-5'-thioadenosine (phosphorylase route): step 1/1.</text>
</comment>
<dbReference type="HAMAP" id="MF_01963">
    <property type="entry name" value="MTAP"/>
    <property type="match status" value="1"/>
</dbReference>
<keyword evidence="7" id="KW-1185">Reference proteome</keyword>
<dbReference type="GO" id="GO:0017061">
    <property type="term" value="F:S-methyl-5-thioadenosine phosphorylase activity"/>
    <property type="evidence" value="ECO:0007669"/>
    <property type="project" value="UniProtKB-UniRule"/>
</dbReference>
<dbReference type="RefSeq" id="WP_132324205.1">
    <property type="nucleotide sequence ID" value="NZ_FWZT01000026.1"/>
</dbReference>
<gene>
    <name evidence="4" type="primary">mtnP</name>
    <name evidence="6" type="ORF">SAMN06296036_12676</name>
</gene>
<comment type="catalytic activity">
    <reaction evidence="4">
        <text>S-methyl-5'-thioadenosine + phosphate = 5-(methylsulfanyl)-alpha-D-ribose 1-phosphate + adenine</text>
        <dbReference type="Rhea" id="RHEA:11852"/>
        <dbReference type="ChEBI" id="CHEBI:16708"/>
        <dbReference type="ChEBI" id="CHEBI:17509"/>
        <dbReference type="ChEBI" id="CHEBI:43474"/>
        <dbReference type="ChEBI" id="CHEBI:58533"/>
        <dbReference type="EC" id="2.4.2.28"/>
    </reaction>
</comment>
<dbReference type="NCBIfam" id="TIGR01694">
    <property type="entry name" value="MTAP"/>
    <property type="match status" value="1"/>
</dbReference>
<keyword evidence="1 4" id="KW-0328">Glycosyltransferase</keyword>
<accession>A0A1Y6CRB0</accession>
<dbReference type="InterPro" id="IPR035994">
    <property type="entry name" value="Nucleoside_phosphorylase_sf"/>
</dbReference>
<evidence type="ECO:0000259" key="5">
    <source>
        <dbReference type="Pfam" id="PF01048"/>
    </source>
</evidence>
<evidence type="ECO:0000256" key="4">
    <source>
        <dbReference type="HAMAP-Rule" id="MF_01963"/>
    </source>
</evidence>
<dbReference type="PANTHER" id="PTHR42679">
    <property type="entry name" value="S-METHYL-5'-THIOADENOSINE PHOSPHORYLASE"/>
    <property type="match status" value="1"/>
</dbReference>
<evidence type="ECO:0000256" key="2">
    <source>
        <dbReference type="ARBA" id="ARBA00022679"/>
    </source>
</evidence>
<comment type="similarity">
    <text evidence="4">Belongs to the PNP/MTAP phosphorylase family. MTAP subfamily.</text>
</comment>
<dbReference type="InterPro" id="IPR010044">
    <property type="entry name" value="MTAP"/>
</dbReference>
<dbReference type="Pfam" id="PF01048">
    <property type="entry name" value="PNP_UDP_1"/>
    <property type="match status" value="1"/>
</dbReference>
<dbReference type="GO" id="GO:0019509">
    <property type="term" value="P:L-methionine salvage from methylthioadenosine"/>
    <property type="evidence" value="ECO:0007669"/>
    <property type="project" value="UniProtKB-UniRule"/>
</dbReference>
<proteinExistence type="inferred from homology"/>
<keyword evidence="2 4" id="KW-0808">Transferase</keyword>
<feature type="binding site" evidence="4">
    <location>
        <begin position="214"/>
        <end position="216"/>
    </location>
    <ligand>
        <name>substrate</name>
    </ligand>
</feature>
<name>A0A1Y6CRB0_9BACT</name>
<feature type="binding site" evidence="4">
    <location>
        <position position="14"/>
    </location>
    <ligand>
        <name>phosphate</name>
        <dbReference type="ChEBI" id="CHEBI:43474"/>
    </ligand>
</feature>
<feature type="domain" description="Nucleoside phosphorylase" evidence="5">
    <location>
        <begin position="7"/>
        <end position="249"/>
    </location>
</feature>
<dbReference type="GO" id="GO:0006166">
    <property type="term" value="P:purine ribonucleoside salvage"/>
    <property type="evidence" value="ECO:0007669"/>
    <property type="project" value="UniProtKB-KW"/>
</dbReference>
<feature type="binding site" evidence="4">
    <location>
        <begin position="56"/>
        <end position="57"/>
    </location>
    <ligand>
        <name>phosphate</name>
        <dbReference type="ChEBI" id="CHEBI:43474"/>
    </ligand>
</feature>
<protein>
    <recommendedName>
        <fullName evidence="4">S-methyl-5'-thioadenosine phosphorylase</fullName>
        <ecNumber evidence="4">2.4.2.28</ecNumber>
    </recommendedName>
    <alternativeName>
        <fullName evidence="4">5'-methylthioadenosine phosphorylase</fullName>
        <shortName evidence="4">MTA phosphorylase</shortName>
        <shortName evidence="4">MTAP</shortName>
    </alternativeName>
</protein>
<dbReference type="InterPro" id="IPR000845">
    <property type="entry name" value="Nucleoside_phosphorylase_d"/>
</dbReference>
<feature type="binding site" evidence="4">
    <location>
        <begin position="89"/>
        <end position="90"/>
    </location>
    <ligand>
        <name>phosphate</name>
        <dbReference type="ChEBI" id="CHEBI:43474"/>
    </ligand>
</feature>
<dbReference type="STRING" id="1513793.SAMN06296036_12676"/>
<dbReference type="OrthoDB" id="1523230at2"/>
<dbReference type="EC" id="2.4.2.28" evidence="4"/>
<dbReference type="EMBL" id="FWZT01000026">
    <property type="protein sequence ID" value="SMF71358.1"/>
    <property type="molecule type" value="Genomic_DNA"/>
</dbReference>
<dbReference type="CDD" id="cd09010">
    <property type="entry name" value="MTAP_SsMTAPII_like_MTIP"/>
    <property type="match status" value="1"/>
</dbReference>
<keyword evidence="3 4" id="KW-0660">Purine salvage</keyword>
<feature type="binding site" evidence="4">
    <location>
        <position position="190"/>
    </location>
    <ligand>
        <name>substrate</name>
    </ligand>
</feature>
<comment type="function">
    <text evidence="4">Catalyzes the reversible phosphorylation of S-methyl-5'-thioadenosine (MTA) to adenine and 5-methylthioribose-1-phosphate. Involved in the breakdown of MTA, a major by-product of polyamine biosynthesis. Responsible for the first step in the methionine salvage pathway after MTA has been generated from S-adenosylmethionine. Has broad substrate specificity with 6-aminopurine nucleosides as preferred substrates.</text>
</comment>
<evidence type="ECO:0000313" key="7">
    <source>
        <dbReference type="Proteomes" id="UP000192907"/>
    </source>
</evidence>
<dbReference type="Gene3D" id="3.40.50.1580">
    <property type="entry name" value="Nucleoside phosphorylase domain"/>
    <property type="match status" value="1"/>
</dbReference>
<reference evidence="7" key="1">
    <citation type="submission" date="2017-04" db="EMBL/GenBank/DDBJ databases">
        <authorList>
            <person name="Varghese N."/>
            <person name="Submissions S."/>
        </authorList>
    </citation>
    <scope>NUCLEOTIDE SEQUENCE [LARGE SCALE GENOMIC DNA]</scope>
    <source>
        <strain evidence="7">RKEM611</strain>
    </source>
</reference>
<organism evidence="6 7">
    <name type="scientific">Pseudobacteriovorax antillogorgiicola</name>
    <dbReference type="NCBI Taxonomy" id="1513793"/>
    <lineage>
        <taxon>Bacteria</taxon>
        <taxon>Pseudomonadati</taxon>
        <taxon>Bdellovibrionota</taxon>
        <taxon>Oligoflexia</taxon>
        <taxon>Oligoflexales</taxon>
        <taxon>Pseudobacteriovoracaceae</taxon>
        <taxon>Pseudobacteriovorax</taxon>
    </lineage>
</organism>
<dbReference type="Proteomes" id="UP000192907">
    <property type="component" value="Unassembled WGS sequence"/>
</dbReference>
<comment type="subunit">
    <text evidence="4">Homohexamer. Dimer of a homotrimer.</text>
</comment>
<dbReference type="FunFam" id="3.40.50.1580:FF:000012">
    <property type="entry name" value="Probable 6-oxopurine nucleoside phosphorylase"/>
    <property type="match status" value="1"/>
</dbReference>
<dbReference type="UniPathway" id="UPA00904">
    <property type="reaction ID" value="UER00873"/>
</dbReference>
<dbReference type="PANTHER" id="PTHR42679:SF2">
    <property type="entry name" value="S-METHYL-5'-THIOADENOSINE PHOSPHORYLASE"/>
    <property type="match status" value="1"/>
</dbReference>
<evidence type="ECO:0000313" key="6">
    <source>
        <dbReference type="EMBL" id="SMF71358.1"/>
    </source>
</evidence>
<sequence length="292" mass="31873">MAEYPVKLGVIGGSGVYEMEGVELVKQHDLETPFGKPSDKIMEVRLEGKTAYFLPRHGKGHRLTPSEVNYRANVYALKSLGVTHVLAVSAVGIMQEDIHPGDMVVPDQMFDRTKGQREASFFGNGVVGHIEFADPFDQEMLSLVAQAAKAKMGDKVHTGGAYVCIEGPQFSTRAESRHYRETLKPSVIGMTGLPEAKLVREAEMCYGMLALATDYDCWKEGADDVSVEAILAILKANSENAKAIVRQLISKLPEVSSSPNLEAAKFAIITSPDAIPAQRREELALLYGKYLG</sequence>
<feature type="site" description="Important for substrate specificity" evidence="4">
    <location>
        <position position="171"/>
    </location>
</feature>
<dbReference type="AlphaFoldDB" id="A0A1Y6CRB0"/>
<feature type="binding site" evidence="4">
    <location>
        <position position="191"/>
    </location>
    <ligand>
        <name>phosphate</name>
        <dbReference type="ChEBI" id="CHEBI:43474"/>
    </ligand>
</feature>
<evidence type="ECO:0000256" key="3">
    <source>
        <dbReference type="ARBA" id="ARBA00022726"/>
    </source>
</evidence>